<feature type="compositionally biased region" description="Basic and acidic residues" evidence="1">
    <location>
        <begin position="148"/>
        <end position="190"/>
    </location>
</feature>
<evidence type="ECO:0008006" key="4">
    <source>
        <dbReference type="Google" id="ProtNLM"/>
    </source>
</evidence>
<evidence type="ECO:0000313" key="3">
    <source>
        <dbReference type="Proteomes" id="UP000030645"/>
    </source>
</evidence>
<name>W9S426_9ROSA</name>
<organism evidence="2 3">
    <name type="scientific">Morus notabilis</name>
    <dbReference type="NCBI Taxonomy" id="981085"/>
    <lineage>
        <taxon>Eukaryota</taxon>
        <taxon>Viridiplantae</taxon>
        <taxon>Streptophyta</taxon>
        <taxon>Embryophyta</taxon>
        <taxon>Tracheophyta</taxon>
        <taxon>Spermatophyta</taxon>
        <taxon>Magnoliopsida</taxon>
        <taxon>eudicotyledons</taxon>
        <taxon>Gunneridae</taxon>
        <taxon>Pentapetalae</taxon>
        <taxon>rosids</taxon>
        <taxon>fabids</taxon>
        <taxon>Rosales</taxon>
        <taxon>Moraceae</taxon>
        <taxon>Moreae</taxon>
        <taxon>Morus</taxon>
    </lineage>
</organism>
<dbReference type="Proteomes" id="UP000030645">
    <property type="component" value="Unassembled WGS sequence"/>
</dbReference>
<evidence type="ECO:0000256" key="1">
    <source>
        <dbReference type="SAM" id="MobiDB-lite"/>
    </source>
</evidence>
<proteinExistence type="predicted"/>
<accession>W9S426</accession>
<keyword evidence="3" id="KW-1185">Reference proteome</keyword>
<feature type="compositionally biased region" description="Basic and acidic residues" evidence="1">
    <location>
        <begin position="198"/>
        <end position="219"/>
    </location>
</feature>
<reference evidence="3" key="1">
    <citation type="submission" date="2013-01" db="EMBL/GenBank/DDBJ databases">
        <title>Draft Genome Sequence of a Mulberry Tree, Morus notabilis C.K. Schneid.</title>
        <authorList>
            <person name="He N."/>
            <person name="Zhao S."/>
        </authorList>
    </citation>
    <scope>NUCLEOTIDE SEQUENCE</scope>
</reference>
<dbReference type="EMBL" id="KE346040">
    <property type="protein sequence ID" value="EXC25062.1"/>
    <property type="molecule type" value="Genomic_DNA"/>
</dbReference>
<evidence type="ECO:0000313" key="2">
    <source>
        <dbReference type="EMBL" id="EXC25062.1"/>
    </source>
</evidence>
<sequence length="378" mass="43975">MVTPTEEELQNPDIVGLYPRRKEKKRVVAKRTAPLTEPIPKTKTYAKPSRRKASSSSNDFEEKMYVEVKLVKDRLTMLEQGQQRYEVLLNKALGMLYHIIDVVEVNPTVEGESYSCFSKDDVIADVGVQASTPIVKDDKVMNVCKRGRGGEKGDEEEVKEKNEEVTEKNEEAKEEGKKMEKEEIKEKKEEANEEDEKKDEQKEKEKEKKENKERNEPSRPTRTHKPTQRLIELSPNKGDVTRRMAGPLKNVRILALPEYSSEPLAPGTLVVFKKWLKKSLCWSRHIDVAFYYLRKKRKHYPEIAYKHFTTTDNLFNSTIRSAWPQLKKEEVKYDWTKVENISKYIFGGMLGHFSHNIMTGRLYHYDYLTAGHNNMTGL</sequence>
<gene>
    <name evidence="2" type="ORF">L484_021934</name>
</gene>
<feature type="region of interest" description="Disordered" evidence="1">
    <location>
        <begin position="27"/>
        <end position="58"/>
    </location>
</feature>
<dbReference type="AlphaFoldDB" id="W9S426"/>
<feature type="region of interest" description="Disordered" evidence="1">
    <location>
        <begin position="146"/>
        <end position="230"/>
    </location>
</feature>
<protein>
    <recommendedName>
        <fullName evidence="4">Ubiquitin-like protease family profile domain-containing protein</fullName>
    </recommendedName>
</protein>